<organism evidence="3">
    <name type="scientific">Spathaspora passalidarum (strain NRRL Y-27907 / 11-Y1)</name>
    <dbReference type="NCBI Taxonomy" id="619300"/>
    <lineage>
        <taxon>Eukaryota</taxon>
        <taxon>Fungi</taxon>
        <taxon>Dikarya</taxon>
        <taxon>Ascomycota</taxon>
        <taxon>Saccharomycotina</taxon>
        <taxon>Pichiomycetes</taxon>
        <taxon>Debaryomycetaceae</taxon>
        <taxon>Spathaspora</taxon>
    </lineage>
</organism>
<evidence type="ECO:0000313" key="3">
    <source>
        <dbReference type="Proteomes" id="UP000000709"/>
    </source>
</evidence>
<evidence type="ECO:0000256" key="1">
    <source>
        <dbReference type="SAM" id="SignalP"/>
    </source>
</evidence>
<keyword evidence="1" id="KW-0732">Signal</keyword>
<evidence type="ECO:0000313" key="2">
    <source>
        <dbReference type="EMBL" id="EGW34019.1"/>
    </source>
</evidence>
<dbReference type="HOGENOM" id="CLU_1504358_0_0_1"/>
<proteinExistence type="predicted"/>
<dbReference type="AlphaFoldDB" id="G3AJW8"/>
<protein>
    <recommendedName>
        <fullName evidence="4">Extracellular membrane protein CFEM domain-containing protein</fullName>
    </recommendedName>
</protein>
<name>G3AJW8_SPAPN</name>
<accession>G3AJW8</accession>
<dbReference type="RefSeq" id="XP_007373603.1">
    <property type="nucleotide sequence ID" value="XM_007373541.1"/>
</dbReference>
<dbReference type="EMBL" id="GL996500">
    <property type="protein sequence ID" value="EGW34019.1"/>
    <property type="molecule type" value="Genomic_DNA"/>
</dbReference>
<sequence length="145" mass="16011">MKFVTTLFAFYIALALATVSPELTVHNLVRIMKRDACSGVCRKVDTQLKPCAPNYPHFDTKEFTKCACKKDDKFFSDLVDCAQNCDQTPSIYEQYLDDPKKVKLQICKAAGISLNDTTTETTSTTKNGASVLGVPFIVLVGFALI</sequence>
<reference evidence="2 3" key="1">
    <citation type="journal article" date="2011" name="Proc. Natl. Acad. Sci. U.S.A.">
        <title>Comparative genomics of xylose-fermenting fungi for enhanced biofuel production.</title>
        <authorList>
            <person name="Wohlbach D.J."/>
            <person name="Kuo A."/>
            <person name="Sato T.K."/>
            <person name="Potts K.M."/>
            <person name="Salamov A.A."/>
            <person name="LaButti K.M."/>
            <person name="Sun H."/>
            <person name="Clum A."/>
            <person name="Pangilinan J.L."/>
            <person name="Lindquist E.A."/>
            <person name="Lucas S."/>
            <person name="Lapidus A."/>
            <person name="Jin M."/>
            <person name="Gunawan C."/>
            <person name="Balan V."/>
            <person name="Dale B.E."/>
            <person name="Jeffries T.W."/>
            <person name="Zinkel R."/>
            <person name="Barry K.W."/>
            <person name="Grigoriev I.V."/>
            <person name="Gasch A.P."/>
        </authorList>
    </citation>
    <scope>NUCLEOTIDE SEQUENCE [LARGE SCALE GENOMIC DNA]</scope>
    <source>
        <strain evidence="3">NRRL Y-27907 / 11-Y1</strain>
    </source>
</reference>
<dbReference type="KEGG" id="spaa:SPAPADRAFT_59428"/>
<gene>
    <name evidence="2" type="ORF">SPAPADRAFT_59428</name>
</gene>
<dbReference type="GeneID" id="18872911"/>
<feature type="chain" id="PRO_5003442448" description="Extracellular membrane protein CFEM domain-containing protein" evidence="1">
    <location>
        <begin position="18"/>
        <end position="145"/>
    </location>
</feature>
<feature type="signal peptide" evidence="1">
    <location>
        <begin position="1"/>
        <end position="17"/>
    </location>
</feature>
<dbReference type="InParanoid" id="G3AJW8"/>
<keyword evidence="3" id="KW-1185">Reference proteome</keyword>
<evidence type="ECO:0008006" key="4">
    <source>
        <dbReference type="Google" id="ProtNLM"/>
    </source>
</evidence>
<dbReference type="Proteomes" id="UP000000709">
    <property type="component" value="Unassembled WGS sequence"/>
</dbReference>